<dbReference type="RefSeq" id="WP_137195087.1">
    <property type="nucleotide sequence ID" value="NZ_CP039965.1"/>
</dbReference>
<accession>A0A4P8EKL6</accession>
<dbReference type="KEGG" id="pseb:EOK75_16190"/>
<evidence type="ECO:0000313" key="2">
    <source>
        <dbReference type="Proteomes" id="UP000298631"/>
    </source>
</evidence>
<dbReference type="OrthoDB" id="6942219at2"/>
<gene>
    <name evidence="1" type="ORF">EOK75_16190</name>
</gene>
<protein>
    <submittedName>
        <fullName evidence="1">FRG domain-containing protein</fullName>
    </submittedName>
</protein>
<organism evidence="1 2">
    <name type="scientific">Pseudorhodobacter turbinis</name>
    <dbReference type="NCBI Taxonomy" id="2500533"/>
    <lineage>
        <taxon>Bacteria</taxon>
        <taxon>Pseudomonadati</taxon>
        <taxon>Pseudomonadota</taxon>
        <taxon>Alphaproteobacteria</taxon>
        <taxon>Rhodobacterales</taxon>
        <taxon>Paracoccaceae</taxon>
        <taxon>Pseudorhodobacter</taxon>
    </lineage>
</organism>
<geneLocation type="plasmid" evidence="1 2">
    <name>unnamed1</name>
</geneLocation>
<name>A0A4P8EKL6_9RHOB</name>
<sequence length="240" mass="27300">MLKWSHYARFALAPYLYVDGSSGSIEETQAILQHYGWRSFYLDFSSNPAVSSWFASHQYQSDQSIEMSEDWHEDPIWRVHQTAGYTEFVGNCHLYAVDPSRAKSQSIHAHDLSSISISGARPRFHAQDAWLLGPVAGTLPEGIITHHFIADAKLFREYSGISSTNDLFPPPSQDPILRALMSVPWRRLCTKDEDEGLPAIPVFRRSLVLTPTQHGISIAQWPIDHEAKKFFLSREWRAMG</sequence>
<evidence type="ECO:0000313" key="1">
    <source>
        <dbReference type="EMBL" id="QCO57285.1"/>
    </source>
</evidence>
<reference evidence="1 2" key="1">
    <citation type="submission" date="2019-05" db="EMBL/GenBank/DDBJ databases">
        <title>Pseudorhodobacter turbinis sp. nov., isolated from the gut of the Korean turban shell.</title>
        <authorList>
            <person name="Jeong Y.-S."/>
            <person name="Kang W.-R."/>
            <person name="Bae J.-W."/>
        </authorList>
    </citation>
    <scope>NUCLEOTIDE SEQUENCE [LARGE SCALE GENOMIC DNA]</scope>
    <source>
        <strain evidence="1 2">S12M18</strain>
        <plasmid evidence="1 2">unnamed1</plasmid>
    </source>
</reference>
<dbReference type="EMBL" id="CP039965">
    <property type="protein sequence ID" value="QCO57285.1"/>
    <property type="molecule type" value="Genomic_DNA"/>
</dbReference>
<keyword evidence="1" id="KW-0614">Plasmid</keyword>
<keyword evidence="2" id="KW-1185">Reference proteome</keyword>
<dbReference type="AlphaFoldDB" id="A0A4P8EKL6"/>
<dbReference type="Proteomes" id="UP000298631">
    <property type="component" value="Plasmid unnamed1"/>
</dbReference>
<proteinExistence type="predicted"/>